<comment type="function">
    <text evidence="6">Catalyzes the hydrolysis of queuosine 5'-phosphate, releasing the nucleobase queuine (q). Is required for salvage of queuine from exogenous queuosine (Q) that is imported and then converted to queuosine 5'-phosphate intracellularly.</text>
</comment>
<dbReference type="PhylomeDB" id="R7QN35"/>
<evidence type="ECO:0000256" key="6">
    <source>
        <dbReference type="RuleBase" id="RU365002"/>
    </source>
</evidence>
<dbReference type="STRING" id="2769.R7QN35"/>
<accession>R7QN35</accession>
<gene>
    <name evidence="7" type="ORF">CHC_T00000165001</name>
</gene>
<evidence type="ECO:0000313" key="8">
    <source>
        <dbReference type="Proteomes" id="UP000012073"/>
    </source>
</evidence>
<dbReference type="Proteomes" id="UP000012073">
    <property type="component" value="Unassembled WGS sequence"/>
</dbReference>
<dbReference type="RefSeq" id="XP_005719104.1">
    <property type="nucleotide sequence ID" value="XM_005719047.1"/>
</dbReference>
<organism evidence="7 8">
    <name type="scientific">Chondrus crispus</name>
    <name type="common">Carrageen Irish moss</name>
    <name type="synonym">Polymorpha crispa</name>
    <dbReference type="NCBI Taxonomy" id="2769"/>
    <lineage>
        <taxon>Eukaryota</taxon>
        <taxon>Rhodophyta</taxon>
        <taxon>Florideophyceae</taxon>
        <taxon>Rhodymeniophycidae</taxon>
        <taxon>Gigartinales</taxon>
        <taxon>Gigartinaceae</taxon>
        <taxon>Chondrus</taxon>
    </lineage>
</organism>
<dbReference type="GO" id="GO:0006400">
    <property type="term" value="P:tRNA modification"/>
    <property type="evidence" value="ECO:0007669"/>
    <property type="project" value="TreeGrafter"/>
</dbReference>
<dbReference type="Gramene" id="CDF39193">
    <property type="protein sequence ID" value="CDF39193"/>
    <property type="gene ID" value="CHC_T00000165001"/>
</dbReference>
<evidence type="ECO:0000256" key="2">
    <source>
        <dbReference type="ARBA" id="ARBA00035119"/>
    </source>
</evidence>
<comment type="similarity">
    <text evidence="2 6">Belongs to the QNG1 protein family.</text>
</comment>
<dbReference type="EMBL" id="HG002011">
    <property type="protein sequence ID" value="CDF39193.1"/>
    <property type="molecule type" value="Genomic_DNA"/>
</dbReference>
<comment type="catalytic activity">
    <reaction evidence="5 6">
        <text>queuosine 5'-phosphate + H2O = queuine + D-ribose 5-phosphate</text>
        <dbReference type="Rhea" id="RHEA:75387"/>
        <dbReference type="ChEBI" id="CHEBI:15377"/>
        <dbReference type="ChEBI" id="CHEBI:17433"/>
        <dbReference type="ChEBI" id="CHEBI:78346"/>
        <dbReference type="ChEBI" id="CHEBI:194371"/>
    </reaction>
    <physiologicalReaction direction="left-to-right" evidence="5 6">
        <dbReference type="Rhea" id="RHEA:75388"/>
    </physiologicalReaction>
</comment>
<dbReference type="EC" id="3.2.2.-" evidence="6"/>
<dbReference type="GeneID" id="17326825"/>
<reference evidence="8" key="1">
    <citation type="journal article" date="2013" name="Proc. Natl. Acad. Sci. U.S.A.">
        <title>Genome structure and metabolic features in the red seaweed Chondrus crispus shed light on evolution of the Archaeplastida.</title>
        <authorList>
            <person name="Collen J."/>
            <person name="Porcel B."/>
            <person name="Carre W."/>
            <person name="Ball S.G."/>
            <person name="Chaparro C."/>
            <person name="Tonon T."/>
            <person name="Barbeyron T."/>
            <person name="Michel G."/>
            <person name="Noel B."/>
            <person name="Valentin K."/>
            <person name="Elias M."/>
            <person name="Artiguenave F."/>
            <person name="Arun A."/>
            <person name="Aury J.M."/>
            <person name="Barbosa-Neto J.F."/>
            <person name="Bothwell J.H."/>
            <person name="Bouget F.Y."/>
            <person name="Brillet L."/>
            <person name="Cabello-Hurtado F."/>
            <person name="Capella-Gutierrez S."/>
            <person name="Charrier B."/>
            <person name="Cladiere L."/>
            <person name="Cock J.M."/>
            <person name="Coelho S.M."/>
            <person name="Colleoni C."/>
            <person name="Czjzek M."/>
            <person name="Da Silva C."/>
            <person name="Delage L."/>
            <person name="Denoeud F."/>
            <person name="Deschamps P."/>
            <person name="Dittami S.M."/>
            <person name="Gabaldon T."/>
            <person name="Gachon C.M."/>
            <person name="Groisillier A."/>
            <person name="Herve C."/>
            <person name="Jabbari K."/>
            <person name="Katinka M."/>
            <person name="Kloareg B."/>
            <person name="Kowalczyk N."/>
            <person name="Labadie K."/>
            <person name="Leblanc C."/>
            <person name="Lopez P.J."/>
            <person name="McLachlan D.H."/>
            <person name="Meslet-Cladiere L."/>
            <person name="Moustafa A."/>
            <person name="Nehr Z."/>
            <person name="Nyvall Collen P."/>
            <person name="Panaud O."/>
            <person name="Partensky F."/>
            <person name="Poulain J."/>
            <person name="Rensing S.A."/>
            <person name="Rousvoal S."/>
            <person name="Samson G."/>
            <person name="Symeonidi A."/>
            <person name="Weissenbach J."/>
            <person name="Zambounis A."/>
            <person name="Wincker P."/>
            <person name="Boyen C."/>
        </authorList>
    </citation>
    <scope>NUCLEOTIDE SEQUENCE [LARGE SCALE GENOMIC DNA]</scope>
    <source>
        <strain evidence="8">cv. Stackhouse</strain>
    </source>
</reference>
<evidence type="ECO:0000256" key="1">
    <source>
        <dbReference type="ARBA" id="ARBA00022801"/>
    </source>
</evidence>
<proteinExistence type="inferred from homology"/>
<dbReference type="PANTHER" id="PTHR21314">
    <property type="entry name" value="QUEUOSINE 5'-PHOSPHATE N-GLYCOSYLASE_HYDROLASE-RELATED"/>
    <property type="match status" value="1"/>
</dbReference>
<keyword evidence="8" id="KW-1185">Reference proteome</keyword>
<dbReference type="Pfam" id="PF10343">
    <property type="entry name" value="Q_salvage"/>
    <property type="match status" value="1"/>
</dbReference>
<evidence type="ECO:0000256" key="3">
    <source>
        <dbReference type="ARBA" id="ARBA00035306"/>
    </source>
</evidence>
<dbReference type="InterPro" id="IPR019438">
    <property type="entry name" value="Q_salvage"/>
</dbReference>
<dbReference type="AlphaFoldDB" id="R7QN35"/>
<evidence type="ECO:0000256" key="5">
    <source>
        <dbReference type="ARBA" id="ARBA00048204"/>
    </source>
</evidence>
<keyword evidence="1 6" id="KW-0378">Hydrolase</keyword>
<evidence type="ECO:0000313" key="7">
    <source>
        <dbReference type="EMBL" id="CDF39193.1"/>
    </source>
</evidence>
<sequence>MRESNAAATPDSPTDSVRSSARAITALAGSGVGLNISACHAAAAFLVRLNSTNPRTPSSIASSWLGANGLHPPAPDVSALSWIFVVDTLNFCFWGPLGGPRWSVSHNGKTYEGYWALCASINRALEEGIPMTDPAFYAKVSCSQLTHIFRSANSVPVPMLKSRVKVLNEAGTVLTKSFNSSVEDLVAAANGSADNLIGLLVRNFSSFNDSVLASAGTNDHVKSTHRLFFYKRAQIFVADVWACFAATNKYPFHDIGNLTMFADYRVPQALAWLGAIEYSPKVLQALASGEELAHGDPREIQIRGFSIHAVEIIRQEMERLTNQQLGQTARSKESAPINSVMIDFALWDYATEHRDQLAKFPIHRTKSVYY</sequence>
<dbReference type="OMA" id="FSFWSEE"/>
<dbReference type="GO" id="GO:0016787">
    <property type="term" value="F:hydrolase activity"/>
    <property type="evidence" value="ECO:0007669"/>
    <property type="project" value="UniProtKB-KW"/>
</dbReference>
<name>R7QN35_CHOCR</name>
<dbReference type="PANTHER" id="PTHR21314:SF0">
    <property type="entry name" value="QUEUOSINE 5'-PHOSPHATE N-GLYCOSYLASE_HYDROLASE"/>
    <property type="match status" value="1"/>
</dbReference>
<protein>
    <recommendedName>
        <fullName evidence="3 6">Queuosine 5'-phosphate N-glycosylase/hydrolase</fullName>
        <ecNumber evidence="6">3.2.2.-</ecNumber>
    </recommendedName>
    <alternativeName>
        <fullName evidence="4 6">Queuosine-nucleotide N-glycosylase/hydrolase</fullName>
    </alternativeName>
</protein>
<dbReference type="OrthoDB" id="416777at2759"/>
<evidence type="ECO:0000256" key="4">
    <source>
        <dbReference type="ARBA" id="ARBA00035393"/>
    </source>
</evidence>
<dbReference type="KEGG" id="ccp:CHC_T00000165001"/>